<reference evidence="2" key="2">
    <citation type="journal article" date="2010" name="PLoS Biol.">
        <title>Genome-wide analyses reveal a role for peptide hormones in planarian germline development.</title>
        <authorList>
            <person name="Collins J.J."/>
            <person name="Hou X."/>
            <person name="Romanova E.V."/>
            <person name="Lambrus B.G."/>
            <person name="Miller C.M."/>
            <person name="Saberi A."/>
            <person name="Sweedler J.V."/>
            <person name="Newmark P.A."/>
        </authorList>
    </citation>
    <scope>NUCLEOTIDE SEQUENCE</scope>
</reference>
<reference evidence="2" key="1">
    <citation type="submission" date="2009-12" db="EMBL/GenBank/DDBJ databases">
        <authorList>
            <person name="Collins C.J."/>
            <person name="Hou X."/>
            <person name="Romanova E.V."/>
            <person name="Miller C.M."/>
            <person name="Lambrus B.G."/>
            <person name="Sweedler J.V."/>
            <person name="Newmark P.A."/>
        </authorList>
    </citation>
    <scope>NUCLEOTIDE SEQUENCE</scope>
</reference>
<dbReference type="AlphaFoldDB" id="E3T7U0"/>
<accession>E3T7U0</accession>
<protein>
    <submittedName>
        <fullName evidence="2">Secreted peptide prohormone 7</fullName>
    </submittedName>
</protein>
<organism evidence="2">
    <name type="scientific">Schmidtea mediterranea</name>
    <name type="common">Freshwater planarian flatworm</name>
    <dbReference type="NCBI Taxonomy" id="79327"/>
    <lineage>
        <taxon>Eukaryota</taxon>
        <taxon>Metazoa</taxon>
        <taxon>Spiralia</taxon>
        <taxon>Lophotrochozoa</taxon>
        <taxon>Platyhelminthes</taxon>
        <taxon>Rhabditophora</taxon>
        <taxon>Seriata</taxon>
        <taxon>Tricladida</taxon>
        <taxon>Continenticola</taxon>
        <taxon>Geoplanoidea</taxon>
        <taxon>Dugesiidae</taxon>
        <taxon>Schmidtea</taxon>
    </lineage>
</organism>
<evidence type="ECO:0000313" key="2">
    <source>
        <dbReference type="EMBL" id="ADC84432.1"/>
    </source>
</evidence>
<evidence type="ECO:0000256" key="1">
    <source>
        <dbReference type="SAM" id="SignalP"/>
    </source>
</evidence>
<keyword evidence="1" id="KW-0732">Signal</keyword>
<feature type="signal peptide" evidence="1">
    <location>
        <begin position="1"/>
        <end position="18"/>
    </location>
</feature>
<sequence>MKFIISLFVVLFLCVVMAMSEIDKRTVGFGFNRNLHLYKRMLEKRLIDPMTFGSGFANLK</sequence>
<feature type="chain" id="PRO_5003180419" evidence="1">
    <location>
        <begin position="19"/>
        <end position="60"/>
    </location>
</feature>
<proteinExistence type="evidence at transcript level"/>
<name>E3T7U0_SCHMD</name>
<dbReference type="EMBL" id="GU295178">
    <property type="protein sequence ID" value="ADC84432.1"/>
    <property type="molecule type" value="mRNA"/>
</dbReference>